<proteinExistence type="predicted"/>
<evidence type="ECO:0000313" key="1">
    <source>
        <dbReference type="EMBL" id="OTF72118.1"/>
    </source>
</evidence>
<protein>
    <submittedName>
        <fullName evidence="1">Uncharacterized protein</fullName>
    </submittedName>
</protein>
<feature type="non-terminal residue" evidence="1">
    <location>
        <position position="1"/>
    </location>
</feature>
<reference evidence="1 2" key="1">
    <citation type="submission" date="2017-03" db="EMBL/GenBank/DDBJ databases">
        <title>Genome Survey of Euroglyphus maynei.</title>
        <authorList>
            <person name="Arlian L.G."/>
            <person name="Morgan M.S."/>
            <person name="Rider S.D."/>
        </authorList>
    </citation>
    <scope>NUCLEOTIDE SEQUENCE [LARGE SCALE GENOMIC DNA]</scope>
    <source>
        <strain evidence="1">Arlian Lab</strain>
        <tissue evidence="1">Whole body</tissue>
    </source>
</reference>
<accession>A0A1Y3AWE0</accession>
<comment type="caution">
    <text evidence="1">The sequence shown here is derived from an EMBL/GenBank/DDBJ whole genome shotgun (WGS) entry which is preliminary data.</text>
</comment>
<dbReference type="Proteomes" id="UP000194236">
    <property type="component" value="Unassembled WGS sequence"/>
</dbReference>
<gene>
    <name evidence="1" type="ORF">BLA29_014887</name>
</gene>
<dbReference type="EMBL" id="MUJZ01057823">
    <property type="protein sequence ID" value="OTF72118.1"/>
    <property type="molecule type" value="Genomic_DNA"/>
</dbReference>
<name>A0A1Y3AWE0_EURMA</name>
<keyword evidence="2" id="KW-1185">Reference proteome</keyword>
<sequence>ITAGKIWSEFSEDFKENINDLINLFIQHKYQSSSESDDFKVLANRLRKKFIKKLHNDRNKTKKIKNE</sequence>
<organism evidence="1 2">
    <name type="scientific">Euroglyphus maynei</name>
    <name type="common">Mayne's house dust mite</name>
    <dbReference type="NCBI Taxonomy" id="6958"/>
    <lineage>
        <taxon>Eukaryota</taxon>
        <taxon>Metazoa</taxon>
        <taxon>Ecdysozoa</taxon>
        <taxon>Arthropoda</taxon>
        <taxon>Chelicerata</taxon>
        <taxon>Arachnida</taxon>
        <taxon>Acari</taxon>
        <taxon>Acariformes</taxon>
        <taxon>Sarcoptiformes</taxon>
        <taxon>Astigmata</taxon>
        <taxon>Psoroptidia</taxon>
        <taxon>Analgoidea</taxon>
        <taxon>Pyroglyphidae</taxon>
        <taxon>Pyroglyphinae</taxon>
        <taxon>Euroglyphus</taxon>
    </lineage>
</organism>
<dbReference type="AlphaFoldDB" id="A0A1Y3AWE0"/>
<evidence type="ECO:0000313" key="2">
    <source>
        <dbReference type="Proteomes" id="UP000194236"/>
    </source>
</evidence>